<feature type="compositionally biased region" description="Basic residues" evidence="2">
    <location>
        <begin position="613"/>
        <end position="633"/>
    </location>
</feature>
<dbReference type="OrthoDB" id="270720at2759"/>
<dbReference type="SUPFAM" id="SSF101898">
    <property type="entry name" value="NHL repeat"/>
    <property type="match status" value="1"/>
</dbReference>
<dbReference type="EMBL" id="BEYU01000068">
    <property type="protein sequence ID" value="GBG29967.1"/>
    <property type="molecule type" value="Genomic_DNA"/>
</dbReference>
<dbReference type="InParanoid" id="A0A2R5GGF7"/>
<comment type="caution">
    <text evidence="3">The sequence shown here is derived from an EMBL/GenBank/DDBJ whole genome shotgun (WGS) entry which is preliminary data.</text>
</comment>
<feature type="region of interest" description="Disordered" evidence="2">
    <location>
        <begin position="585"/>
        <end position="634"/>
    </location>
</feature>
<dbReference type="Gene3D" id="2.20.110.10">
    <property type="entry name" value="Histone H3 K4-specific methyltransferase SET7/9 N-terminal domain"/>
    <property type="match status" value="1"/>
</dbReference>
<organism evidence="3 4">
    <name type="scientific">Hondaea fermentalgiana</name>
    <dbReference type="NCBI Taxonomy" id="2315210"/>
    <lineage>
        <taxon>Eukaryota</taxon>
        <taxon>Sar</taxon>
        <taxon>Stramenopiles</taxon>
        <taxon>Bigyra</taxon>
        <taxon>Labyrinthulomycetes</taxon>
        <taxon>Thraustochytrida</taxon>
        <taxon>Thraustochytriidae</taxon>
        <taxon>Hondaea</taxon>
    </lineage>
</organism>
<sequence length="727" mass="79447">MSDQLARCPGERESSESIAAGQTRLGFLVGFAHGEIWMLDEKTGIRIQLGTVAGTSLQDADVKVLTCLGQFVFVGAKRGTRNVLQVFNVGPVLGNASALRASSPDSLSLAFDSHTKHRGLGAVRAVANASRDPERGQAVLVACGRGIGKAHLWRFWLKPESQSSIQIDYVGGIGTKTNTIDAIALSACGNILVVTSAMENLAQAWHLPAQEVPFELRSSSAQRINTDLDSLQNALLGDSAAASQLGREHASHGRDNNLLDLIQSRGEPWPRLFPPRLLDPAAYDGDTDAQGRPHGVGSQLLDERGYLLYTGEWKNGERHGVGQVIDERSGKIVYVGGWRHGLRHGFGLELRTGSTDTGEVYEGWWRNGARHGLGSVYLSKQASGLSADSASKERIRYVGFFREGKQHGLGWWTWPAQSPLLPFAVTLNAMAHLGAIRCIVQFKDGHFFDEFGFHRVDGIPISVHEQSLFNFPARRRAKFAEHADGRWAGAECWGCMSSTDSDDWVTCGNPSCGMRMHLECLGRTARQFPSCELARALYCEDLSAREMKKLRLHIGDHLVFYCPMPVCQEMALSLPKVADKGGVTEDSAKVESTTKAPSTNTVVKGSTEETVQRKSKTRRNARPRKNNKNKNKDKRLELELDENLFLREALADPPFVGAKLPIQGKSDDEELFAYYNADRDLVVLATDEDLEEALEEATLVGSKSLHIFKLPPAADATASSSSSSVAA</sequence>
<dbReference type="Proteomes" id="UP000241890">
    <property type="component" value="Unassembled WGS sequence"/>
</dbReference>
<keyword evidence="1" id="KW-0677">Repeat</keyword>
<dbReference type="SMART" id="SM00698">
    <property type="entry name" value="MORN"/>
    <property type="match status" value="4"/>
</dbReference>
<proteinExistence type="predicted"/>
<dbReference type="PANTHER" id="PTHR43215:SF14">
    <property type="entry name" value="RADIAL SPOKE HEAD 1 HOMOLOG"/>
    <property type="match status" value="1"/>
</dbReference>
<evidence type="ECO:0000256" key="2">
    <source>
        <dbReference type="SAM" id="MobiDB-lite"/>
    </source>
</evidence>
<accession>A0A2R5GGF7</accession>
<evidence type="ECO:0000313" key="4">
    <source>
        <dbReference type="Proteomes" id="UP000241890"/>
    </source>
</evidence>
<evidence type="ECO:0000313" key="3">
    <source>
        <dbReference type="EMBL" id="GBG29967.1"/>
    </source>
</evidence>
<dbReference type="GO" id="GO:0005829">
    <property type="term" value="C:cytosol"/>
    <property type="evidence" value="ECO:0007669"/>
    <property type="project" value="TreeGrafter"/>
</dbReference>
<evidence type="ECO:0000256" key="1">
    <source>
        <dbReference type="ARBA" id="ARBA00022737"/>
    </source>
</evidence>
<protein>
    <submittedName>
        <fullName evidence="3">MORN repeat-containing protein 4</fullName>
    </submittedName>
</protein>
<dbReference type="PANTHER" id="PTHR43215">
    <property type="entry name" value="RADIAL SPOKE HEAD 1 HOMOLOG"/>
    <property type="match status" value="1"/>
</dbReference>
<dbReference type="InterPro" id="IPR003409">
    <property type="entry name" value="MORN"/>
</dbReference>
<feature type="compositionally biased region" description="Polar residues" evidence="2">
    <location>
        <begin position="590"/>
        <end position="604"/>
    </location>
</feature>
<gene>
    <name evidence="3" type="ORF">FCC1311_061872</name>
</gene>
<dbReference type="SUPFAM" id="SSF82185">
    <property type="entry name" value="Histone H3 K4-specific methyltransferase SET7/9 N-terminal domain"/>
    <property type="match status" value="1"/>
</dbReference>
<dbReference type="Pfam" id="PF02493">
    <property type="entry name" value="MORN"/>
    <property type="match status" value="4"/>
</dbReference>
<name>A0A2R5GGF7_9STRA</name>
<keyword evidence="4" id="KW-1185">Reference proteome</keyword>
<reference evidence="3 4" key="1">
    <citation type="submission" date="2017-12" db="EMBL/GenBank/DDBJ databases">
        <title>Sequencing, de novo assembly and annotation of complete genome of a new Thraustochytrid species, strain FCC1311.</title>
        <authorList>
            <person name="Sedici K."/>
            <person name="Godart F."/>
            <person name="Aiese Cigliano R."/>
            <person name="Sanseverino W."/>
            <person name="Barakat M."/>
            <person name="Ortet P."/>
            <person name="Marechal E."/>
            <person name="Cagnac O."/>
            <person name="Amato A."/>
        </authorList>
    </citation>
    <scope>NUCLEOTIDE SEQUENCE [LARGE SCALE GENOMIC DNA]</scope>
</reference>
<dbReference type="AlphaFoldDB" id="A0A2R5GGF7"/>